<keyword evidence="7" id="KW-1185">Reference proteome</keyword>
<name>A0AAE6B8Z8_9BACT</name>
<dbReference type="Gene3D" id="1.10.150.320">
    <property type="entry name" value="Photosystem II 12 kDa extrinsic protein"/>
    <property type="match status" value="1"/>
</dbReference>
<keyword evidence="2" id="KW-0732">Signal</keyword>
<dbReference type="Pfam" id="PF12836">
    <property type="entry name" value="HHH_3"/>
    <property type="match status" value="1"/>
</dbReference>
<feature type="region of interest" description="Disordered" evidence="1">
    <location>
        <begin position="74"/>
        <end position="145"/>
    </location>
</feature>
<sequence>MKKTLLALAFALSSLMAIDFNTASKAELMKVKGIGPKKAEAIIQYRKTHKIKSINDLKNIKGFNSKTISKIKNQKSALKDKANAKKAALKNKKSKMKAKMNSKKEALKNKKAKLNAKKSQLKKMKKEKMEKLDSKKSAFKNKVKF</sequence>
<dbReference type="GO" id="GO:0006281">
    <property type="term" value="P:DNA repair"/>
    <property type="evidence" value="ECO:0007669"/>
    <property type="project" value="InterPro"/>
</dbReference>
<reference evidence="7" key="1">
    <citation type="submission" date="2018-03" db="EMBL/GenBank/DDBJ databases">
        <title>A comparative analysis of the Nautiliaceae.</title>
        <authorList>
            <person name="Grosche A."/>
            <person name="Smedile F."/>
            <person name="Vetriani C."/>
        </authorList>
    </citation>
    <scope>NUCLEOTIDE SEQUENCE [LARGE SCALE GENOMIC DNA]</scope>
    <source>
        <strain evidence="7">TB6</strain>
    </source>
</reference>
<protein>
    <submittedName>
        <fullName evidence="5">Competence protein ComEA</fullName>
    </submittedName>
    <submittedName>
        <fullName evidence="4">Helix-hairpin-helix domain-containing protein</fullName>
    </submittedName>
</protein>
<dbReference type="PANTHER" id="PTHR21180">
    <property type="entry name" value="ENDONUCLEASE/EXONUCLEASE/PHOSPHATASE FAMILY DOMAIN-CONTAINING PROTEIN 1"/>
    <property type="match status" value="1"/>
</dbReference>
<dbReference type="EMBL" id="RJVK01000001">
    <property type="protein sequence ID" value="ROR41061.1"/>
    <property type="molecule type" value="Genomic_DNA"/>
</dbReference>
<dbReference type="KEGG" id="cpaf:C6V80_04420"/>
<dbReference type="SUPFAM" id="SSF47781">
    <property type="entry name" value="RuvA domain 2-like"/>
    <property type="match status" value="1"/>
</dbReference>
<dbReference type="EMBL" id="CP027432">
    <property type="protein sequence ID" value="QCI28225.1"/>
    <property type="molecule type" value="Genomic_DNA"/>
</dbReference>
<dbReference type="AlphaFoldDB" id="A0AAE6B8Z8"/>
<dbReference type="SMART" id="SM00278">
    <property type="entry name" value="HhH1"/>
    <property type="match status" value="2"/>
</dbReference>
<reference evidence="4" key="3">
    <citation type="submission" date="2019-06" db="EMBL/GenBank/DDBJ databases">
        <title>A comparative analysis of the Nautiliaceae.</title>
        <authorList>
            <person name="Grosche A."/>
            <person name="Smedile F."/>
            <person name="Vetriani C."/>
        </authorList>
    </citation>
    <scope>NUCLEOTIDE SEQUENCE</scope>
    <source>
        <strain evidence="4">TB6</strain>
    </source>
</reference>
<organism evidence="4 7">
    <name type="scientific">Caminibacter pacificus</name>
    <dbReference type="NCBI Taxonomy" id="1424653"/>
    <lineage>
        <taxon>Bacteria</taxon>
        <taxon>Pseudomonadati</taxon>
        <taxon>Campylobacterota</taxon>
        <taxon>Epsilonproteobacteria</taxon>
        <taxon>Nautiliales</taxon>
        <taxon>Nautiliaceae</taxon>
        <taxon>Caminibacter</taxon>
    </lineage>
</organism>
<evidence type="ECO:0000256" key="1">
    <source>
        <dbReference type="SAM" id="MobiDB-lite"/>
    </source>
</evidence>
<evidence type="ECO:0000313" key="7">
    <source>
        <dbReference type="Proteomes" id="UP000298805"/>
    </source>
</evidence>
<feature type="domain" description="Helix-hairpin-helix DNA-binding motif class 1" evidence="3">
    <location>
        <begin position="26"/>
        <end position="45"/>
    </location>
</feature>
<dbReference type="Proteomes" id="UP000298805">
    <property type="component" value="Chromosome"/>
</dbReference>
<reference evidence="5 6" key="2">
    <citation type="submission" date="2018-11" db="EMBL/GenBank/DDBJ databases">
        <title>Genomic Encyclopedia of Type Strains, Phase IV (KMG-IV): sequencing the most valuable type-strain genomes for metagenomic binning, comparative biology and taxonomic classification.</title>
        <authorList>
            <person name="Goeker M."/>
        </authorList>
    </citation>
    <scope>NUCLEOTIDE SEQUENCE [LARGE SCALE GENOMIC DNA]</scope>
    <source>
        <strain evidence="5 6">DSM 27783</strain>
    </source>
</reference>
<dbReference type="InterPro" id="IPR051675">
    <property type="entry name" value="Endo/Exo/Phosphatase_dom_1"/>
</dbReference>
<dbReference type="Proteomes" id="UP000272781">
    <property type="component" value="Unassembled WGS sequence"/>
</dbReference>
<feature type="chain" id="PRO_5044706268" evidence="2">
    <location>
        <begin position="20"/>
        <end position="145"/>
    </location>
</feature>
<dbReference type="GO" id="GO:0003677">
    <property type="term" value="F:DNA binding"/>
    <property type="evidence" value="ECO:0007669"/>
    <property type="project" value="InterPro"/>
</dbReference>
<evidence type="ECO:0000259" key="3">
    <source>
        <dbReference type="SMART" id="SM00278"/>
    </source>
</evidence>
<dbReference type="InterPro" id="IPR003583">
    <property type="entry name" value="Hlx-hairpin-Hlx_DNA-bd_motif"/>
</dbReference>
<evidence type="ECO:0000256" key="2">
    <source>
        <dbReference type="SAM" id="SignalP"/>
    </source>
</evidence>
<dbReference type="InterPro" id="IPR010994">
    <property type="entry name" value="RuvA_2-like"/>
</dbReference>
<feature type="domain" description="Helix-hairpin-helix DNA-binding motif class 1" evidence="3">
    <location>
        <begin position="55"/>
        <end position="74"/>
    </location>
</feature>
<feature type="compositionally biased region" description="Basic residues" evidence="1">
    <location>
        <begin position="109"/>
        <end position="126"/>
    </location>
</feature>
<evidence type="ECO:0000313" key="5">
    <source>
        <dbReference type="EMBL" id="ROR41061.1"/>
    </source>
</evidence>
<feature type="signal peptide" evidence="2">
    <location>
        <begin position="1"/>
        <end position="19"/>
    </location>
</feature>
<gene>
    <name evidence="4" type="ORF">C6V80_04420</name>
    <name evidence="5" type="ORF">EDC58_0545</name>
</gene>
<evidence type="ECO:0000313" key="6">
    <source>
        <dbReference type="Proteomes" id="UP000272781"/>
    </source>
</evidence>
<feature type="compositionally biased region" description="Basic residues" evidence="1">
    <location>
        <begin position="87"/>
        <end position="101"/>
    </location>
</feature>
<feature type="compositionally biased region" description="Basic and acidic residues" evidence="1">
    <location>
        <begin position="127"/>
        <end position="136"/>
    </location>
</feature>
<dbReference type="RefSeq" id="WP_123351959.1">
    <property type="nucleotide sequence ID" value="NZ_CP027432.2"/>
</dbReference>
<evidence type="ECO:0000313" key="4">
    <source>
        <dbReference type="EMBL" id="QCI28225.1"/>
    </source>
</evidence>
<proteinExistence type="predicted"/>
<accession>A0AAE6B8Z8</accession>
<dbReference type="PANTHER" id="PTHR21180:SF32">
    <property type="entry name" value="ENDONUCLEASE_EXONUCLEASE_PHOSPHATASE FAMILY DOMAIN-CONTAINING PROTEIN 1"/>
    <property type="match status" value="1"/>
</dbReference>